<evidence type="ECO:0000256" key="7">
    <source>
        <dbReference type="ARBA" id="ARBA00022989"/>
    </source>
</evidence>
<evidence type="ECO:0000256" key="8">
    <source>
        <dbReference type="ARBA" id="ARBA00023078"/>
    </source>
</evidence>
<accession>A0A6G7NZB7</accession>
<keyword evidence="9 15" id="KW-0472">Membrane</keyword>
<evidence type="ECO:0000256" key="11">
    <source>
        <dbReference type="ARBA" id="ARBA00025834"/>
    </source>
</evidence>
<dbReference type="GO" id="GO:0009055">
    <property type="term" value="F:electron transfer activity"/>
    <property type="evidence" value="ECO:0007669"/>
    <property type="project" value="InterPro"/>
</dbReference>
<evidence type="ECO:0000256" key="2">
    <source>
        <dbReference type="ARBA" id="ARBA00021215"/>
    </source>
</evidence>
<evidence type="ECO:0000256" key="3">
    <source>
        <dbReference type="ARBA" id="ARBA00022448"/>
    </source>
</evidence>
<dbReference type="HAMAP" id="MF_00433">
    <property type="entry name" value="Cytb6_f_PetL"/>
    <property type="match status" value="1"/>
</dbReference>
<comment type="function">
    <text evidence="10 15">Component of the cytochrome b6-f complex, which mediates electron transfer between photosystem II (PSII) and photosystem I (PSI), cyclic electron flow around PSI, and state transitions. PetL is important for photoautotrophic growth as well as for electron transfer efficiency and stability of the cytochrome b6-f complex.</text>
</comment>
<dbReference type="RefSeq" id="YP_009750231.1">
    <property type="nucleotide sequence ID" value="NC_046835.1"/>
</dbReference>
<proteinExistence type="inferred from homology"/>
<keyword evidence="6 15" id="KW-0249">Electron transport</keyword>
<evidence type="ECO:0000256" key="9">
    <source>
        <dbReference type="ARBA" id="ARBA00023136"/>
    </source>
</evidence>
<comment type="similarity">
    <text evidence="1 15">Belongs to the PetL family.</text>
</comment>
<sequence>MLTITSYFAFLLVALTITSALFIGLSKIRLI</sequence>
<evidence type="ECO:0000256" key="6">
    <source>
        <dbReference type="ARBA" id="ARBA00022982"/>
    </source>
</evidence>
<comment type="subunit">
    <text evidence="11 15">The 4 large subunits of the cytochrome b6-f complex are cytochrome b6, subunit IV (17 kDa polypeptide, PetD), cytochrome f and the Rieske protein, while the 4 small subunits are PetG, PetL, PetM and PetN. The complex functions as a dimer.</text>
</comment>
<keyword evidence="5 15" id="KW-0812">Transmembrane</keyword>
<keyword evidence="8 15" id="KW-0793">Thylakoid</keyword>
<dbReference type="Pfam" id="PF05115">
    <property type="entry name" value="PetL"/>
    <property type="match status" value="1"/>
</dbReference>
<evidence type="ECO:0000256" key="12">
    <source>
        <dbReference type="ARBA" id="ARBA00031458"/>
    </source>
</evidence>
<evidence type="ECO:0000256" key="5">
    <source>
        <dbReference type="ARBA" id="ARBA00022692"/>
    </source>
</evidence>
<protein>
    <recommendedName>
        <fullName evidence="2 15">Cytochrome b6-f complex subunit 6</fullName>
    </recommendedName>
    <alternativeName>
        <fullName evidence="12 15">Cytochrome b6-f complex subunit PetL</fullName>
    </alternativeName>
    <alternativeName>
        <fullName evidence="13 15">Cytochrome b6-f complex subunit VI</fullName>
    </alternativeName>
</protein>
<dbReference type="PANTHER" id="PTHR37266">
    <property type="entry name" value="CYTOCHROME B6-F COMPLEX SUBUNIT 6"/>
    <property type="match status" value="1"/>
</dbReference>
<dbReference type="AlphaFoldDB" id="A0A6G7NZB7"/>
<dbReference type="GO" id="GO:0009512">
    <property type="term" value="C:cytochrome b6f complex"/>
    <property type="evidence" value="ECO:0007669"/>
    <property type="project" value="InterPro"/>
</dbReference>
<evidence type="ECO:0000256" key="10">
    <source>
        <dbReference type="ARBA" id="ARBA00025197"/>
    </source>
</evidence>
<geneLocation type="chloroplast" evidence="16"/>
<organism evidence="16">
    <name type="scientific">Lavandula dentata</name>
    <dbReference type="NCBI Taxonomy" id="1441374"/>
    <lineage>
        <taxon>Eukaryota</taxon>
        <taxon>Viridiplantae</taxon>
        <taxon>Streptophyta</taxon>
        <taxon>Embryophyta</taxon>
        <taxon>Tracheophyta</taxon>
        <taxon>Spermatophyta</taxon>
        <taxon>Magnoliopsida</taxon>
        <taxon>eudicotyledons</taxon>
        <taxon>Gunneridae</taxon>
        <taxon>Pentapetalae</taxon>
        <taxon>asterids</taxon>
        <taxon>lamiids</taxon>
        <taxon>Lamiales</taxon>
        <taxon>Lamiaceae</taxon>
        <taxon>Nepetoideae</taxon>
        <taxon>Ocimeae</taxon>
        <taxon>Lavandulinae</taxon>
        <taxon>Lavandula</taxon>
    </lineage>
</organism>
<keyword evidence="3 15" id="KW-0813">Transport</keyword>
<dbReference type="InterPro" id="IPR007802">
    <property type="entry name" value="Cyt_b6/f_cplx_su6"/>
</dbReference>
<dbReference type="GO" id="GO:0009535">
    <property type="term" value="C:chloroplast thylakoid membrane"/>
    <property type="evidence" value="ECO:0007669"/>
    <property type="project" value="UniProtKB-SubCell"/>
</dbReference>
<comment type="subcellular location">
    <subcellularLocation>
        <location evidence="14">Plastid thylakoid membrane</location>
        <topology evidence="14">Single-pass membrane protein</topology>
    </subcellularLocation>
    <subcellularLocation>
        <location evidence="15">Plastid</location>
        <location evidence="15">Chloroplast thylakoid membrane</location>
        <topology evidence="15">Single-pass membrane protein</topology>
    </subcellularLocation>
</comment>
<evidence type="ECO:0000256" key="1">
    <source>
        <dbReference type="ARBA" id="ARBA00007080"/>
    </source>
</evidence>
<reference evidence="16" key="1">
    <citation type="journal article" date="2019" name="Mitochondrial DNA Part B Resour">
        <title>The complete chloroplast genome sequence of Lavandula dentata (Lamiaceae) and its phylogenetic analysis.</title>
        <authorList>
            <person name="Li H."/>
            <person name="Li J."/>
            <person name="Bai H."/>
            <person name="Shi L."/>
            <person name="Wang H."/>
        </authorList>
    </citation>
    <scope>NUCLEOTIDE SEQUENCE</scope>
</reference>
<evidence type="ECO:0000256" key="13">
    <source>
        <dbReference type="ARBA" id="ARBA00033327"/>
    </source>
</evidence>
<evidence type="ECO:0000256" key="4">
    <source>
        <dbReference type="ARBA" id="ARBA00022640"/>
    </source>
</evidence>
<gene>
    <name evidence="15 16" type="primary">petL</name>
</gene>
<evidence type="ECO:0000313" key="16">
    <source>
        <dbReference type="EMBL" id="QIJ60151.1"/>
    </source>
</evidence>
<keyword evidence="16" id="KW-0150">Chloroplast</keyword>
<dbReference type="GeneID" id="54103265"/>
<keyword evidence="7 15" id="KW-1133">Transmembrane helix</keyword>
<keyword evidence="4 16" id="KW-0934">Plastid</keyword>
<name>A0A6G7NZB7_9LAMI</name>
<evidence type="ECO:0000256" key="15">
    <source>
        <dbReference type="HAMAP-Rule" id="MF_00433"/>
    </source>
</evidence>
<keyword evidence="15" id="KW-0602">Photosynthesis</keyword>
<dbReference type="PANTHER" id="PTHR37266:SF1">
    <property type="entry name" value="CYTOCHROME B6-F COMPLEX SUBUNIT 6"/>
    <property type="match status" value="1"/>
</dbReference>
<feature type="transmembrane region" description="Helical" evidence="15">
    <location>
        <begin position="6"/>
        <end position="25"/>
    </location>
</feature>
<evidence type="ECO:0000256" key="14">
    <source>
        <dbReference type="ARBA" id="ARBA00046266"/>
    </source>
</evidence>
<dbReference type="GO" id="GO:0015979">
    <property type="term" value="P:photosynthesis"/>
    <property type="evidence" value="ECO:0007669"/>
    <property type="project" value="UniProtKB-KW"/>
</dbReference>
<dbReference type="EMBL" id="MK791204">
    <property type="protein sequence ID" value="QIJ60151.1"/>
    <property type="molecule type" value="Genomic_DNA"/>
</dbReference>